<evidence type="ECO:0000259" key="1">
    <source>
        <dbReference type="Pfam" id="PF01796"/>
    </source>
</evidence>
<feature type="domain" description="ChsH2 rubredoxin-like zinc ribbon" evidence="2">
    <location>
        <begin position="16"/>
        <end position="50"/>
    </location>
</feature>
<dbReference type="PANTHER" id="PTHR34075">
    <property type="entry name" value="BLR3430 PROTEIN"/>
    <property type="match status" value="1"/>
</dbReference>
<dbReference type="SUPFAM" id="SSF50249">
    <property type="entry name" value="Nucleic acid-binding proteins"/>
    <property type="match status" value="1"/>
</dbReference>
<dbReference type="RefSeq" id="WP_393161841.1">
    <property type="nucleotide sequence ID" value="NZ_JBICRM010000002.1"/>
</dbReference>
<comment type="caution">
    <text evidence="3">The sequence shown here is derived from an EMBL/GenBank/DDBJ whole genome shotgun (WGS) entry which is preliminary data.</text>
</comment>
<feature type="domain" description="ChsH2 C-terminal OB-fold" evidence="1">
    <location>
        <begin position="53"/>
        <end position="115"/>
    </location>
</feature>
<accession>A0ABW7A4N2</accession>
<evidence type="ECO:0000313" key="4">
    <source>
        <dbReference type="Proteomes" id="UP001603978"/>
    </source>
</evidence>
<proteinExistence type="predicted"/>
<evidence type="ECO:0000313" key="3">
    <source>
        <dbReference type="EMBL" id="MFG1702259.1"/>
    </source>
</evidence>
<dbReference type="Pfam" id="PF01796">
    <property type="entry name" value="OB_ChsH2_C"/>
    <property type="match status" value="1"/>
</dbReference>
<keyword evidence="4" id="KW-1185">Reference proteome</keyword>
<name>A0ABW7A4N2_9ACTN</name>
<gene>
    <name evidence="3" type="ORF">ACFLIM_03610</name>
</gene>
<evidence type="ECO:0000259" key="2">
    <source>
        <dbReference type="Pfam" id="PF12172"/>
    </source>
</evidence>
<dbReference type="InterPro" id="IPR012340">
    <property type="entry name" value="NA-bd_OB-fold"/>
</dbReference>
<dbReference type="InterPro" id="IPR002878">
    <property type="entry name" value="ChsH2_C"/>
</dbReference>
<dbReference type="InterPro" id="IPR052513">
    <property type="entry name" value="Thioester_dehydratase-like"/>
</dbReference>
<dbReference type="InterPro" id="IPR022002">
    <property type="entry name" value="ChsH2_Znr"/>
</dbReference>
<dbReference type="Proteomes" id="UP001603978">
    <property type="component" value="Unassembled WGS sequence"/>
</dbReference>
<protein>
    <submittedName>
        <fullName evidence="3">Zn-ribbon domain-containing OB-fold protein</fullName>
    </submittedName>
</protein>
<reference evidence="3 4" key="1">
    <citation type="submission" date="2024-10" db="EMBL/GenBank/DDBJ databases">
        <authorList>
            <person name="Topkara A.R."/>
            <person name="Saygin H."/>
        </authorList>
    </citation>
    <scope>NUCLEOTIDE SEQUENCE [LARGE SCALE GENOMIC DNA]</scope>
    <source>
        <strain evidence="3 4">M3C6</strain>
    </source>
</reference>
<sequence length="154" mass="17563">MAAYRPEPDRDSRQWWERIGRHEFAVQECDTCGLARFPARAFCPGCRTEAWHWREVEAEGVVESWIVNHQPFMPGLQVPYLVVMVRLAAVPGCLVYGNWHGERPPEYGERVRACYTRVDEDLTLVGWSPGRPDEDVATPGIRMPIRSTANPPAT</sequence>
<dbReference type="Gene3D" id="6.10.30.10">
    <property type="match status" value="1"/>
</dbReference>
<dbReference type="PANTHER" id="PTHR34075:SF5">
    <property type="entry name" value="BLR3430 PROTEIN"/>
    <property type="match status" value="1"/>
</dbReference>
<organism evidence="3 4">
    <name type="scientific">Nonomuraea marmarensis</name>
    <dbReference type="NCBI Taxonomy" id="3351344"/>
    <lineage>
        <taxon>Bacteria</taxon>
        <taxon>Bacillati</taxon>
        <taxon>Actinomycetota</taxon>
        <taxon>Actinomycetes</taxon>
        <taxon>Streptosporangiales</taxon>
        <taxon>Streptosporangiaceae</taxon>
        <taxon>Nonomuraea</taxon>
    </lineage>
</organism>
<dbReference type="Pfam" id="PF12172">
    <property type="entry name" value="zf-ChsH2"/>
    <property type="match status" value="1"/>
</dbReference>
<dbReference type="EMBL" id="JBICRM010000002">
    <property type="protein sequence ID" value="MFG1702259.1"/>
    <property type="molecule type" value="Genomic_DNA"/>
</dbReference>